<dbReference type="InterPro" id="IPR015917">
    <property type="entry name" value="Pept_C14A"/>
</dbReference>
<evidence type="ECO:0000313" key="5">
    <source>
        <dbReference type="Proteomes" id="UP000076962"/>
    </source>
</evidence>
<accession>A0A176RUA3</accession>
<gene>
    <name evidence="4" type="ORF">THIOM_005055</name>
</gene>
<reference evidence="4 5" key="1">
    <citation type="submission" date="2016-05" db="EMBL/GenBank/DDBJ databases">
        <title>Single-cell genome of chain-forming Candidatus Thiomargarita nelsonii and comparison to other large sulfur-oxidizing bacteria.</title>
        <authorList>
            <person name="Winkel M."/>
            <person name="Salman V."/>
            <person name="Woyke T."/>
            <person name="Schulz-Vogt H."/>
            <person name="Richter M."/>
            <person name="Flood B."/>
            <person name="Bailey J."/>
            <person name="Amann R."/>
            <person name="Mussmann M."/>
        </authorList>
    </citation>
    <scope>NUCLEOTIDE SEQUENCE [LARGE SCALE GENOMIC DNA]</scope>
    <source>
        <strain evidence="4 5">THI036</strain>
    </source>
</reference>
<feature type="signal peptide" evidence="2">
    <location>
        <begin position="1"/>
        <end position="21"/>
    </location>
</feature>
<comment type="similarity">
    <text evidence="1">Belongs to the peptidase C14A family.</text>
</comment>
<feature type="chain" id="PRO_5008048925" evidence="2">
    <location>
        <begin position="22"/>
        <end position="281"/>
    </location>
</feature>
<dbReference type="Proteomes" id="UP000076962">
    <property type="component" value="Unassembled WGS sequence"/>
</dbReference>
<feature type="domain" description="Caspase family p20" evidence="3">
    <location>
        <begin position="45"/>
        <end position="151"/>
    </location>
</feature>
<dbReference type="GO" id="GO:0004197">
    <property type="term" value="F:cysteine-type endopeptidase activity"/>
    <property type="evidence" value="ECO:0007669"/>
    <property type="project" value="InterPro"/>
</dbReference>
<keyword evidence="5" id="KW-1185">Reference proteome</keyword>
<dbReference type="PANTHER" id="PTHR22576:SF37">
    <property type="entry name" value="MUCOSA-ASSOCIATED LYMPHOID TISSUE LYMPHOMA TRANSLOCATION PROTEIN 1"/>
    <property type="match status" value="1"/>
</dbReference>
<evidence type="ECO:0000259" key="3">
    <source>
        <dbReference type="PROSITE" id="PS50208"/>
    </source>
</evidence>
<dbReference type="InterPro" id="IPR052039">
    <property type="entry name" value="Caspase-related_regulators"/>
</dbReference>
<dbReference type="InterPro" id="IPR001309">
    <property type="entry name" value="Pept_C14_p20"/>
</dbReference>
<dbReference type="SMART" id="SM00115">
    <property type="entry name" value="CASc"/>
    <property type="match status" value="1"/>
</dbReference>
<evidence type="ECO:0000256" key="1">
    <source>
        <dbReference type="ARBA" id="ARBA00010134"/>
    </source>
</evidence>
<dbReference type="Pfam" id="PF00656">
    <property type="entry name" value="Peptidase_C14"/>
    <property type="match status" value="1"/>
</dbReference>
<dbReference type="PROSITE" id="PS50208">
    <property type="entry name" value="CASPASE_P20"/>
    <property type="match status" value="1"/>
</dbReference>
<name>A0A176RUA3_9GAMM</name>
<dbReference type="PANTHER" id="PTHR22576">
    <property type="entry name" value="MUCOSA ASSOCIATED LYMPHOID TISSUE LYMPHOMA TRANSLOCATION PROTEIN 1/PARACASPASE"/>
    <property type="match status" value="1"/>
</dbReference>
<evidence type="ECO:0000256" key="2">
    <source>
        <dbReference type="SAM" id="SignalP"/>
    </source>
</evidence>
<comment type="caution">
    <text evidence="4">The sequence shown here is derived from an EMBL/GenBank/DDBJ whole genome shotgun (WGS) entry which is preliminary data.</text>
</comment>
<dbReference type="EMBL" id="LUTY01002851">
    <property type="protein sequence ID" value="OAD19317.1"/>
    <property type="molecule type" value="Genomic_DNA"/>
</dbReference>
<proteinExistence type="inferred from homology"/>
<dbReference type="InterPro" id="IPR011600">
    <property type="entry name" value="Pept_C14_caspase"/>
</dbReference>
<organism evidence="4 5">
    <name type="scientific">Candidatus Thiomargarita nelsonii</name>
    <dbReference type="NCBI Taxonomy" id="1003181"/>
    <lineage>
        <taxon>Bacteria</taxon>
        <taxon>Pseudomonadati</taxon>
        <taxon>Pseudomonadota</taxon>
        <taxon>Gammaproteobacteria</taxon>
        <taxon>Thiotrichales</taxon>
        <taxon>Thiotrichaceae</taxon>
        <taxon>Thiomargarita</taxon>
    </lineage>
</organism>
<protein>
    <submittedName>
        <fullName evidence="4">Peptidase C14 caspase catalytic subunit p20</fullName>
    </submittedName>
</protein>
<keyword evidence="2" id="KW-0732">Signal</keyword>
<dbReference type="GO" id="GO:0006508">
    <property type="term" value="P:proteolysis"/>
    <property type="evidence" value="ECO:0007669"/>
    <property type="project" value="InterPro"/>
</dbReference>
<sequence>MLKITASILLGLILTQPVLSATPRTALVIGNAAYQDGPLSAPVRDARALAKVLRKLGFHVIEKFNLDRRGMTNAIRAFGRQLRERPGVGLFYFSGHGLQEGGINYLIPIGASESLKEAYDLPYETVSVDYVLKAMTQVSNAVNLVFLDACRTPPSFVKSWAKGQAIPPGMAKQSDVPGSLIAYAAAPGKPALDGKKGKNSPYVKQLLKWIQAPNLSIADALTEVRMAVIKATHGQQQPQYSNALNEKFSFSGRHDLPTPPVDEPVKISCPECPQLLRTCQR</sequence>
<feature type="non-terminal residue" evidence="4">
    <location>
        <position position="281"/>
    </location>
</feature>
<dbReference type="Gene3D" id="3.40.50.1460">
    <property type="match status" value="1"/>
</dbReference>
<dbReference type="SUPFAM" id="SSF52129">
    <property type="entry name" value="Caspase-like"/>
    <property type="match status" value="1"/>
</dbReference>
<evidence type="ECO:0000313" key="4">
    <source>
        <dbReference type="EMBL" id="OAD19317.1"/>
    </source>
</evidence>
<dbReference type="InterPro" id="IPR029030">
    <property type="entry name" value="Caspase-like_dom_sf"/>
</dbReference>
<dbReference type="AlphaFoldDB" id="A0A176RUA3"/>